<evidence type="ECO:0000256" key="3">
    <source>
        <dbReference type="ARBA" id="ARBA00022989"/>
    </source>
</evidence>
<feature type="transmembrane region" description="Helical" evidence="5">
    <location>
        <begin position="222"/>
        <end position="240"/>
    </location>
</feature>
<keyword evidence="7" id="KW-0436">Ligase</keyword>
<evidence type="ECO:0000256" key="2">
    <source>
        <dbReference type="ARBA" id="ARBA00022692"/>
    </source>
</evidence>
<proteinExistence type="predicted"/>
<dbReference type="GO" id="GO:0016874">
    <property type="term" value="F:ligase activity"/>
    <property type="evidence" value="ECO:0007669"/>
    <property type="project" value="UniProtKB-KW"/>
</dbReference>
<feature type="transmembrane region" description="Helical" evidence="5">
    <location>
        <begin position="109"/>
        <end position="135"/>
    </location>
</feature>
<evidence type="ECO:0000256" key="4">
    <source>
        <dbReference type="ARBA" id="ARBA00023136"/>
    </source>
</evidence>
<dbReference type="RefSeq" id="WP_408085467.1">
    <property type="nucleotide sequence ID" value="NZ_JBELPZ010000013.1"/>
</dbReference>
<dbReference type="Proteomes" id="UP001629156">
    <property type="component" value="Unassembled WGS sequence"/>
</dbReference>
<reference evidence="7 8" key="1">
    <citation type="submission" date="2024-06" db="EMBL/GenBank/DDBJ databases">
        <authorList>
            <person name="Kaempfer P."/>
            <person name="Viver T."/>
        </authorList>
    </citation>
    <scope>NUCLEOTIDE SEQUENCE [LARGE SCALE GENOMIC DNA]</scope>
    <source>
        <strain evidence="7 8">ST-119</strain>
    </source>
</reference>
<feature type="transmembrane region" description="Helical" evidence="5">
    <location>
        <begin position="86"/>
        <end position="103"/>
    </location>
</feature>
<dbReference type="Pfam" id="PF04932">
    <property type="entry name" value="Wzy_C"/>
    <property type="match status" value="1"/>
</dbReference>
<comment type="caution">
    <text evidence="7">The sequence shown here is derived from an EMBL/GenBank/DDBJ whole genome shotgun (WGS) entry which is preliminary data.</text>
</comment>
<sequence length="419" mass="48868">MKISPIKIYAPLFIIVVLLQLYLPSFKINFFIQLATLAFCIFIDYRNIAFTFGFLKYLIPLLLLLFIGFIGMVLHRYYTYNIIKDIVHFIKPITGIALGYIFFKRVNNFRHFLYIIVIAGIISSVIHFYIIAFLLRDISSVDGLRDLTRDNFLDLFALFFLIFTKKFQGQRLFSNPLITYIAMFVLVISNVLYFSRTMIIEAIILLFSIYGFTKITSRNLKFAGLFMISVFALYAFLYSININRGQRGLEGFLYKIKNAPEEIFQTKIDRDNHQELWDHWRGYEMKRGLSLMNDEPQSYIYGTGFGSLVNLKFYAPLTGEPKGIRYISELHNGYIYILYKTGIIGILIYIFMLGRWYLYIHKENTLPNLLVSAIGIIYLISTVTITGIYNTRDIIIFILGGALYYAEKINKNTLIKHPK</sequence>
<feature type="transmembrane region" description="Helical" evidence="5">
    <location>
        <begin position="6"/>
        <end position="23"/>
    </location>
</feature>
<evidence type="ECO:0000256" key="5">
    <source>
        <dbReference type="SAM" id="Phobius"/>
    </source>
</evidence>
<evidence type="ECO:0000259" key="6">
    <source>
        <dbReference type="Pfam" id="PF04932"/>
    </source>
</evidence>
<dbReference type="EMBL" id="JBELPZ010000013">
    <property type="protein sequence ID" value="MFL9845197.1"/>
    <property type="molecule type" value="Genomic_DNA"/>
</dbReference>
<feature type="transmembrane region" description="Helical" evidence="5">
    <location>
        <begin position="54"/>
        <end position="74"/>
    </location>
</feature>
<feature type="transmembrane region" description="Helical" evidence="5">
    <location>
        <begin position="336"/>
        <end position="357"/>
    </location>
</feature>
<organism evidence="7 8">
    <name type="scientific">Flavobacterium rhizosphaerae</name>
    <dbReference type="NCBI Taxonomy" id="3163298"/>
    <lineage>
        <taxon>Bacteria</taxon>
        <taxon>Pseudomonadati</taxon>
        <taxon>Bacteroidota</taxon>
        <taxon>Flavobacteriia</taxon>
        <taxon>Flavobacteriales</taxon>
        <taxon>Flavobacteriaceae</taxon>
        <taxon>Flavobacterium</taxon>
    </lineage>
</organism>
<keyword evidence="4 5" id="KW-0472">Membrane</keyword>
<evidence type="ECO:0000256" key="1">
    <source>
        <dbReference type="ARBA" id="ARBA00004141"/>
    </source>
</evidence>
<name>A0ABW8Z0N7_9FLAO</name>
<keyword evidence="3 5" id="KW-1133">Transmembrane helix</keyword>
<evidence type="ECO:0000313" key="7">
    <source>
        <dbReference type="EMBL" id="MFL9845197.1"/>
    </source>
</evidence>
<comment type="subcellular location">
    <subcellularLocation>
        <location evidence="1">Membrane</location>
        <topology evidence="1">Multi-pass membrane protein</topology>
    </subcellularLocation>
</comment>
<feature type="domain" description="O-antigen ligase-related" evidence="6">
    <location>
        <begin position="182"/>
        <end position="350"/>
    </location>
</feature>
<protein>
    <submittedName>
        <fullName evidence="7">O-antigen ligase family protein</fullName>
    </submittedName>
</protein>
<feature type="transmembrane region" description="Helical" evidence="5">
    <location>
        <begin position="177"/>
        <end position="210"/>
    </location>
</feature>
<feature type="transmembrane region" description="Helical" evidence="5">
    <location>
        <begin position="369"/>
        <end position="389"/>
    </location>
</feature>
<gene>
    <name evidence="7" type="ORF">ABS766_12280</name>
</gene>
<keyword evidence="2 5" id="KW-0812">Transmembrane</keyword>
<keyword evidence="8" id="KW-1185">Reference proteome</keyword>
<accession>A0ABW8Z0N7</accession>
<evidence type="ECO:0000313" key="8">
    <source>
        <dbReference type="Proteomes" id="UP001629156"/>
    </source>
</evidence>
<dbReference type="InterPro" id="IPR007016">
    <property type="entry name" value="O-antigen_ligase-rel_domated"/>
</dbReference>